<evidence type="ECO:0000259" key="10">
    <source>
        <dbReference type="Pfam" id="PF05922"/>
    </source>
</evidence>
<dbReference type="RefSeq" id="WP_231252130.1">
    <property type="nucleotide sequence ID" value="NZ_BAAAMQ010000015.1"/>
</dbReference>
<dbReference type="InterPro" id="IPR034193">
    <property type="entry name" value="PCSK9_ProteinaseK-like"/>
</dbReference>
<dbReference type="SUPFAM" id="SSF54897">
    <property type="entry name" value="Protease propeptides/inhibitors"/>
    <property type="match status" value="1"/>
</dbReference>
<evidence type="ECO:0000256" key="1">
    <source>
        <dbReference type="ARBA" id="ARBA00011073"/>
    </source>
</evidence>
<keyword evidence="8" id="KW-0732">Signal</keyword>
<evidence type="ECO:0000256" key="5">
    <source>
        <dbReference type="PROSITE-ProRule" id="PRU01240"/>
    </source>
</evidence>
<evidence type="ECO:0000313" key="12">
    <source>
        <dbReference type="Proteomes" id="UP001501161"/>
    </source>
</evidence>
<dbReference type="InterPro" id="IPR050131">
    <property type="entry name" value="Peptidase_S8_subtilisin-like"/>
</dbReference>
<feature type="signal peptide" evidence="8">
    <location>
        <begin position="1"/>
        <end position="30"/>
    </location>
</feature>
<dbReference type="Pfam" id="PF00082">
    <property type="entry name" value="Peptidase_S8"/>
    <property type="match status" value="1"/>
</dbReference>
<name>A0ABN2XHB7_9ACTN</name>
<feature type="active site" description="Charge relay system" evidence="5">
    <location>
        <position position="171"/>
    </location>
</feature>
<dbReference type="InterPro" id="IPR010259">
    <property type="entry name" value="S8pro/Inhibitor_I9"/>
</dbReference>
<gene>
    <name evidence="11" type="ORF">GCM10009726_28990</name>
</gene>
<keyword evidence="12" id="KW-1185">Reference proteome</keyword>
<keyword evidence="4 5" id="KW-0720">Serine protease</keyword>
<dbReference type="PROSITE" id="PS00137">
    <property type="entry name" value="SUBTILASE_HIS"/>
    <property type="match status" value="1"/>
</dbReference>
<dbReference type="InterPro" id="IPR023828">
    <property type="entry name" value="Peptidase_S8_Ser-AS"/>
</dbReference>
<dbReference type="SUPFAM" id="SSF52743">
    <property type="entry name" value="Subtilisin-like"/>
    <property type="match status" value="1"/>
</dbReference>
<accession>A0ABN2XHB7</accession>
<feature type="domain" description="Inhibitor I9" evidence="10">
    <location>
        <begin position="64"/>
        <end position="132"/>
    </location>
</feature>
<dbReference type="PROSITE" id="PS00136">
    <property type="entry name" value="SUBTILASE_ASP"/>
    <property type="match status" value="1"/>
</dbReference>
<keyword evidence="2 5" id="KW-0645">Protease</keyword>
<evidence type="ECO:0000256" key="7">
    <source>
        <dbReference type="SAM" id="MobiDB-lite"/>
    </source>
</evidence>
<dbReference type="InterPro" id="IPR036852">
    <property type="entry name" value="Peptidase_S8/S53_dom_sf"/>
</dbReference>
<proteinExistence type="inferred from homology"/>
<comment type="caution">
    <text evidence="11">The sequence shown here is derived from an EMBL/GenBank/DDBJ whole genome shotgun (WGS) entry which is preliminary data.</text>
</comment>
<dbReference type="CDD" id="cd04077">
    <property type="entry name" value="Peptidases_S8_PCSK9_ProteinaseK_like"/>
    <property type="match status" value="1"/>
</dbReference>
<dbReference type="Gene3D" id="3.30.70.80">
    <property type="entry name" value="Peptidase S8 propeptide/proteinase inhibitor I9"/>
    <property type="match status" value="1"/>
</dbReference>
<dbReference type="InterPro" id="IPR023827">
    <property type="entry name" value="Peptidase_S8_Asp-AS"/>
</dbReference>
<feature type="domain" description="Peptidase S8/S53" evidence="9">
    <location>
        <begin position="162"/>
        <end position="398"/>
    </location>
</feature>
<dbReference type="Proteomes" id="UP001501161">
    <property type="component" value="Unassembled WGS sequence"/>
</dbReference>
<protein>
    <submittedName>
        <fullName evidence="11">S8 family peptidase</fullName>
    </submittedName>
</protein>
<reference evidence="11 12" key="1">
    <citation type="journal article" date="2019" name="Int. J. Syst. Evol. Microbiol.">
        <title>The Global Catalogue of Microorganisms (GCM) 10K type strain sequencing project: providing services to taxonomists for standard genome sequencing and annotation.</title>
        <authorList>
            <consortium name="The Broad Institute Genomics Platform"/>
            <consortium name="The Broad Institute Genome Sequencing Center for Infectious Disease"/>
            <person name="Wu L."/>
            <person name="Ma J."/>
        </authorList>
    </citation>
    <scope>NUCLEOTIDE SEQUENCE [LARGE SCALE GENOMIC DNA]</scope>
    <source>
        <strain evidence="11 12">JCM 13813</strain>
    </source>
</reference>
<dbReference type="InterPro" id="IPR000209">
    <property type="entry name" value="Peptidase_S8/S53_dom"/>
</dbReference>
<evidence type="ECO:0000256" key="2">
    <source>
        <dbReference type="ARBA" id="ARBA00022670"/>
    </source>
</evidence>
<evidence type="ECO:0000256" key="4">
    <source>
        <dbReference type="ARBA" id="ARBA00022825"/>
    </source>
</evidence>
<keyword evidence="3 5" id="KW-0378">Hydrolase</keyword>
<dbReference type="PROSITE" id="PS00138">
    <property type="entry name" value="SUBTILASE_SER"/>
    <property type="match status" value="1"/>
</dbReference>
<dbReference type="InterPro" id="IPR037045">
    <property type="entry name" value="S8pro/Inhibitor_I9_sf"/>
</dbReference>
<dbReference type="PROSITE" id="PS51892">
    <property type="entry name" value="SUBTILASE"/>
    <property type="match status" value="1"/>
</dbReference>
<feature type="active site" description="Charge relay system" evidence="5">
    <location>
        <position position="204"/>
    </location>
</feature>
<evidence type="ECO:0000256" key="8">
    <source>
        <dbReference type="SAM" id="SignalP"/>
    </source>
</evidence>
<feature type="region of interest" description="Disordered" evidence="7">
    <location>
        <begin position="31"/>
        <end position="53"/>
    </location>
</feature>
<evidence type="ECO:0000256" key="6">
    <source>
        <dbReference type="RuleBase" id="RU003355"/>
    </source>
</evidence>
<dbReference type="EMBL" id="BAAAMQ010000015">
    <property type="protein sequence ID" value="GAA2112354.1"/>
    <property type="molecule type" value="Genomic_DNA"/>
</dbReference>
<organism evidence="11 12">
    <name type="scientific">Nocardioides furvisabuli</name>
    <dbReference type="NCBI Taxonomy" id="375542"/>
    <lineage>
        <taxon>Bacteria</taxon>
        <taxon>Bacillati</taxon>
        <taxon>Actinomycetota</taxon>
        <taxon>Actinomycetes</taxon>
        <taxon>Propionibacteriales</taxon>
        <taxon>Nocardioidaceae</taxon>
        <taxon>Nocardioides</taxon>
    </lineage>
</organism>
<dbReference type="InterPro" id="IPR015500">
    <property type="entry name" value="Peptidase_S8_subtilisin-rel"/>
</dbReference>
<dbReference type="PRINTS" id="PR00723">
    <property type="entry name" value="SUBTILISIN"/>
</dbReference>
<feature type="active site" description="Charge relay system" evidence="5">
    <location>
        <position position="359"/>
    </location>
</feature>
<dbReference type="Gene3D" id="3.40.50.200">
    <property type="entry name" value="Peptidase S8/S53 domain"/>
    <property type="match status" value="1"/>
</dbReference>
<dbReference type="PANTHER" id="PTHR43806:SF11">
    <property type="entry name" value="CEREVISIN-RELATED"/>
    <property type="match status" value="1"/>
</dbReference>
<dbReference type="InterPro" id="IPR022398">
    <property type="entry name" value="Peptidase_S8_His-AS"/>
</dbReference>
<evidence type="ECO:0000259" key="9">
    <source>
        <dbReference type="Pfam" id="PF00082"/>
    </source>
</evidence>
<feature type="chain" id="PRO_5047003182" evidence="8">
    <location>
        <begin position="31"/>
        <end position="528"/>
    </location>
</feature>
<dbReference type="PANTHER" id="PTHR43806">
    <property type="entry name" value="PEPTIDASE S8"/>
    <property type="match status" value="1"/>
</dbReference>
<dbReference type="Pfam" id="PF05922">
    <property type="entry name" value="Inhibitor_I9"/>
    <property type="match status" value="1"/>
</dbReference>
<dbReference type="Gene3D" id="2.60.120.380">
    <property type="match status" value="1"/>
</dbReference>
<evidence type="ECO:0000313" key="11">
    <source>
        <dbReference type="EMBL" id="GAA2112354.1"/>
    </source>
</evidence>
<comment type="similarity">
    <text evidence="1 5 6">Belongs to the peptidase S8 family.</text>
</comment>
<evidence type="ECO:0000256" key="3">
    <source>
        <dbReference type="ARBA" id="ARBA00022801"/>
    </source>
</evidence>
<sequence length="528" mass="53079">MNPVHPRLAAGLAVTLAGATLALTPTTSQAVTHAAGEKPREAPAASVADDGPAPVIGTSADDRYIVVLDKEAPGKSLRAAKAEARADGATVTHSYSTVLDGFAAKLNSKALAALRNNPHVAYIEADRPVQLAATQSPATWGLDRIDQRDLPLNNSYTYDATGAGVTAYVIDTGILTTHTQFGGRAVSGYTAINDGRGTTDCNGHGTHVAGTVGGSTYGVAKGVRLVAVRVLDCAGSGSNSGVIAGVDWVTQNHTAGSPAVANMSLGGGISSALDTAVNNSIADGVTYALAAGNDSGANACNGSPSRVAAGLTIGSTTNTDARSSFSNIGSCLDMFAPGSNITSAWHTGTSATNTISGTSMATPHVAGAAALYLQGNPSASPATVGNALISASTPNKVTNAGTGSPNRLLHIGTGGTTPTPDPTPTTCSAMPETEPGSLTSGGVSYHPGTNDYYNSGAGTHVGCVSGPAGTDFDLYLEKWNGSTWVVVAQGVTSTSEEKITYTGTAGYYSWRVQSYSGSGSYTFGLDRP</sequence>